<gene>
    <name evidence="1" type="ordered locus">Os10g0408360</name>
    <name evidence="1" type="ORF">OSNPB_100408360</name>
</gene>
<dbReference type="AlphaFoldDB" id="A0A0P0XU39"/>
<evidence type="ECO:0000313" key="2">
    <source>
        <dbReference type="Proteomes" id="UP000059680"/>
    </source>
</evidence>
<dbReference type="EMBL" id="AP014966">
    <property type="protein sequence ID" value="BAT10791.1"/>
    <property type="molecule type" value="Genomic_DNA"/>
</dbReference>
<proteinExistence type="predicted"/>
<sequence>MGDIGMLLAPMSAHHVVQNPMTAYHGIRERITPHMKAILSREQRQVHRKNRQLKISSVITDSTERRWRRVLRRTAAAGAAEDWAAA</sequence>
<organism evidence="1 2">
    <name type="scientific">Oryza sativa subsp. japonica</name>
    <name type="common">Rice</name>
    <dbReference type="NCBI Taxonomy" id="39947"/>
    <lineage>
        <taxon>Eukaryota</taxon>
        <taxon>Viridiplantae</taxon>
        <taxon>Streptophyta</taxon>
        <taxon>Embryophyta</taxon>
        <taxon>Tracheophyta</taxon>
        <taxon>Spermatophyta</taxon>
        <taxon>Magnoliopsida</taxon>
        <taxon>Liliopsida</taxon>
        <taxon>Poales</taxon>
        <taxon>Poaceae</taxon>
        <taxon>BOP clade</taxon>
        <taxon>Oryzoideae</taxon>
        <taxon>Oryzeae</taxon>
        <taxon>Oryzinae</taxon>
        <taxon>Oryza</taxon>
        <taxon>Oryza sativa</taxon>
    </lineage>
</organism>
<dbReference type="PaxDb" id="39947-A0A0P0XU39"/>
<reference evidence="1 2" key="3">
    <citation type="journal article" date="2013" name="Rice">
        <title>Improvement of the Oryza sativa Nipponbare reference genome using next generation sequence and optical map data.</title>
        <authorList>
            <person name="Kawahara Y."/>
            <person name="de la Bastide M."/>
            <person name="Hamilton J.P."/>
            <person name="Kanamori H."/>
            <person name="McCombie W.R."/>
            <person name="Ouyang S."/>
            <person name="Schwartz D.C."/>
            <person name="Tanaka T."/>
            <person name="Wu J."/>
            <person name="Zhou S."/>
            <person name="Childs K.L."/>
            <person name="Davidson R.M."/>
            <person name="Lin H."/>
            <person name="Quesada-Ocampo L."/>
            <person name="Vaillancourt B."/>
            <person name="Sakai H."/>
            <person name="Lee S.S."/>
            <person name="Kim J."/>
            <person name="Numa H."/>
            <person name="Itoh T."/>
            <person name="Buell C.R."/>
            <person name="Matsumoto T."/>
        </authorList>
    </citation>
    <scope>NUCLEOTIDE SEQUENCE [LARGE SCALE GENOMIC DNA]</scope>
    <source>
        <strain evidence="2">cv. Nipponbare</strain>
    </source>
</reference>
<protein>
    <submittedName>
        <fullName evidence="1">Os10g0408360 protein</fullName>
    </submittedName>
</protein>
<evidence type="ECO:0000313" key="1">
    <source>
        <dbReference type="EMBL" id="BAT10791.1"/>
    </source>
</evidence>
<keyword evidence="2" id="KW-1185">Reference proteome</keyword>
<reference evidence="2" key="1">
    <citation type="journal article" date="2005" name="Nature">
        <title>The map-based sequence of the rice genome.</title>
        <authorList>
            <consortium name="International rice genome sequencing project (IRGSP)"/>
            <person name="Matsumoto T."/>
            <person name="Wu J."/>
            <person name="Kanamori H."/>
            <person name="Katayose Y."/>
            <person name="Fujisawa M."/>
            <person name="Namiki N."/>
            <person name="Mizuno H."/>
            <person name="Yamamoto K."/>
            <person name="Antonio B.A."/>
            <person name="Baba T."/>
            <person name="Sakata K."/>
            <person name="Nagamura Y."/>
            <person name="Aoki H."/>
            <person name="Arikawa K."/>
            <person name="Arita K."/>
            <person name="Bito T."/>
            <person name="Chiden Y."/>
            <person name="Fujitsuka N."/>
            <person name="Fukunaka R."/>
            <person name="Hamada M."/>
            <person name="Harada C."/>
            <person name="Hayashi A."/>
            <person name="Hijishita S."/>
            <person name="Honda M."/>
            <person name="Hosokawa S."/>
            <person name="Ichikawa Y."/>
            <person name="Idonuma A."/>
            <person name="Iijima M."/>
            <person name="Ikeda M."/>
            <person name="Ikeno M."/>
            <person name="Ito K."/>
            <person name="Ito S."/>
            <person name="Ito T."/>
            <person name="Ito Y."/>
            <person name="Ito Y."/>
            <person name="Iwabuchi A."/>
            <person name="Kamiya K."/>
            <person name="Karasawa W."/>
            <person name="Kurita K."/>
            <person name="Katagiri S."/>
            <person name="Kikuta A."/>
            <person name="Kobayashi H."/>
            <person name="Kobayashi N."/>
            <person name="Machita K."/>
            <person name="Maehara T."/>
            <person name="Masukawa M."/>
            <person name="Mizubayashi T."/>
            <person name="Mukai Y."/>
            <person name="Nagasaki H."/>
            <person name="Nagata Y."/>
            <person name="Naito S."/>
            <person name="Nakashima M."/>
            <person name="Nakama Y."/>
            <person name="Nakamichi Y."/>
            <person name="Nakamura M."/>
            <person name="Meguro A."/>
            <person name="Negishi M."/>
            <person name="Ohta I."/>
            <person name="Ohta T."/>
            <person name="Okamoto M."/>
            <person name="Ono N."/>
            <person name="Saji S."/>
            <person name="Sakaguchi M."/>
            <person name="Sakai K."/>
            <person name="Shibata M."/>
            <person name="Shimokawa T."/>
            <person name="Song J."/>
            <person name="Takazaki Y."/>
            <person name="Terasawa K."/>
            <person name="Tsugane M."/>
            <person name="Tsuji K."/>
            <person name="Ueda S."/>
            <person name="Waki K."/>
            <person name="Yamagata H."/>
            <person name="Yamamoto M."/>
            <person name="Yamamoto S."/>
            <person name="Yamane H."/>
            <person name="Yoshiki S."/>
            <person name="Yoshihara R."/>
            <person name="Yukawa K."/>
            <person name="Zhong H."/>
            <person name="Yano M."/>
            <person name="Yuan Q."/>
            <person name="Ouyang S."/>
            <person name="Liu J."/>
            <person name="Jones K.M."/>
            <person name="Gansberger K."/>
            <person name="Moffat K."/>
            <person name="Hill J."/>
            <person name="Bera J."/>
            <person name="Fadrosh D."/>
            <person name="Jin S."/>
            <person name="Johri S."/>
            <person name="Kim M."/>
            <person name="Overton L."/>
            <person name="Reardon M."/>
            <person name="Tsitrin T."/>
            <person name="Vuong H."/>
            <person name="Weaver B."/>
            <person name="Ciecko A."/>
            <person name="Tallon L."/>
            <person name="Jackson J."/>
            <person name="Pai G."/>
            <person name="Aken S.V."/>
            <person name="Utterback T."/>
            <person name="Reidmuller S."/>
            <person name="Feldblyum T."/>
            <person name="Hsiao J."/>
            <person name="Zismann V."/>
            <person name="Iobst S."/>
            <person name="de Vazeille A.R."/>
            <person name="Buell C.R."/>
            <person name="Ying K."/>
            <person name="Li Y."/>
            <person name="Lu T."/>
            <person name="Huang Y."/>
            <person name="Zhao Q."/>
            <person name="Feng Q."/>
            <person name="Zhang L."/>
            <person name="Zhu J."/>
            <person name="Weng Q."/>
            <person name="Mu J."/>
            <person name="Lu Y."/>
            <person name="Fan D."/>
            <person name="Liu Y."/>
            <person name="Guan J."/>
            <person name="Zhang Y."/>
            <person name="Yu S."/>
            <person name="Liu X."/>
            <person name="Zhang Y."/>
            <person name="Hong G."/>
            <person name="Han B."/>
            <person name="Choisne N."/>
            <person name="Demange N."/>
            <person name="Orjeda G."/>
            <person name="Samain S."/>
            <person name="Cattolico L."/>
            <person name="Pelletier E."/>
            <person name="Couloux A."/>
            <person name="Segurens B."/>
            <person name="Wincker P."/>
            <person name="D'Hont A."/>
            <person name="Scarpelli C."/>
            <person name="Weissenbach J."/>
            <person name="Salanoubat M."/>
            <person name="Quetier F."/>
            <person name="Yu Y."/>
            <person name="Kim H.R."/>
            <person name="Rambo T."/>
            <person name="Currie J."/>
            <person name="Collura K."/>
            <person name="Luo M."/>
            <person name="Yang T."/>
            <person name="Ammiraju J.S.S."/>
            <person name="Engler F."/>
            <person name="Soderlund C."/>
            <person name="Wing R.A."/>
            <person name="Palmer L.E."/>
            <person name="de la Bastide M."/>
            <person name="Spiegel L."/>
            <person name="Nascimento L."/>
            <person name="Zutavern T."/>
            <person name="O'Shaughnessy A."/>
            <person name="Dike S."/>
            <person name="Dedhia N."/>
            <person name="Preston R."/>
            <person name="Balija V."/>
            <person name="McCombie W.R."/>
            <person name="Chow T."/>
            <person name="Chen H."/>
            <person name="Chung M."/>
            <person name="Chen C."/>
            <person name="Shaw J."/>
            <person name="Wu H."/>
            <person name="Hsiao K."/>
            <person name="Chao Y."/>
            <person name="Chu M."/>
            <person name="Cheng C."/>
            <person name="Hour A."/>
            <person name="Lee P."/>
            <person name="Lin S."/>
            <person name="Lin Y."/>
            <person name="Liou J."/>
            <person name="Liu S."/>
            <person name="Hsing Y."/>
            <person name="Raghuvanshi S."/>
            <person name="Mohanty A."/>
            <person name="Bharti A.K."/>
            <person name="Gaur A."/>
            <person name="Gupta V."/>
            <person name="Kumar D."/>
            <person name="Ravi V."/>
            <person name="Vij S."/>
            <person name="Kapur A."/>
            <person name="Khurana P."/>
            <person name="Khurana P."/>
            <person name="Khurana J.P."/>
            <person name="Tyagi A.K."/>
            <person name="Gaikwad K."/>
            <person name="Singh A."/>
            <person name="Dalal V."/>
            <person name="Srivastava S."/>
            <person name="Dixit A."/>
            <person name="Pal A.K."/>
            <person name="Ghazi I.A."/>
            <person name="Yadav M."/>
            <person name="Pandit A."/>
            <person name="Bhargava A."/>
            <person name="Sureshbabu K."/>
            <person name="Batra K."/>
            <person name="Sharma T.R."/>
            <person name="Mohapatra T."/>
            <person name="Singh N.K."/>
            <person name="Messing J."/>
            <person name="Nelson A.B."/>
            <person name="Fuks G."/>
            <person name="Kavchok S."/>
            <person name="Keizer G."/>
            <person name="Linton E."/>
            <person name="Llaca V."/>
            <person name="Song R."/>
            <person name="Tanyolac B."/>
            <person name="Young S."/>
            <person name="Ho-Il K."/>
            <person name="Hahn J.H."/>
            <person name="Sangsakoo G."/>
            <person name="Vanavichit A."/>
            <person name="de Mattos Luiz.A.T."/>
            <person name="Zimmer P.D."/>
            <person name="Malone G."/>
            <person name="Dellagostin O."/>
            <person name="de Oliveira A.C."/>
            <person name="Bevan M."/>
            <person name="Bancroft I."/>
            <person name="Minx P."/>
            <person name="Cordum H."/>
            <person name="Wilson R."/>
            <person name="Cheng Z."/>
            <person name="Jin W."/>
            <person name="Jiang J."/>
            <person name="Leong S.A."/>
            <person name="Iwama H."/>
            <person name="Gojobori T."/>
            <person name="Itoh T."/>
            <person name="Niimura Y."/>
            <person name="Fujii Y."/>
            <person name="Habara T."/>
            <person name="Sakai H."/>
            <person name="Sato Y."/>
            <person name="Wilson G."/>
            <person name="Kumar K."/>
            <person name="McCouch S."/>
            <person name="Juretic N."/>
            <person name="Hoen D."/>
            <person name="Wright S."/>
            <person name="Bruskiewich R."/>
            <person name="Bureau T."/>
            <person name="Miyao A."/>
            <person name="Hirochika H."/>
            <person name="Nishikawa T."/>
            <person name="Kadowaki K."/>
            <person name="Sugiura M."/>
            <person name="Burr B."/>
            <person name="Sasaki T."/>
        </authorList>
    </citation>
    <scope>NUCLEOTIDE SEQUENCE [LARGE SCALE GENOMIC DNA]</scope>
    <source>
        <strain evidence="2">cv. Nipponbare</strain>
    </source>
</reference>
<reference evidence="1 2" key="2">
    <citation type="journal article" date="2013" name="Plant Cell Physiol.">
        <title>Rice Annotation Project Database (RAP-DB): an integrative and interactive database for rice genomics.</title>
        <authorList>
            <person name="Sakai H."/>
            <person name="Lee S.S."/>
            <person name="Tanaka T."/>
            <person name="Numa H."/>
            <person name="Kim J."/>
            <person name="Kawahara Y."/>
            <person name="Wakimoto H."/>
            <person name="Yang C.C."/>
            <person name="Iwamoto M."/>
            <person name="Abe T."/>
            <person name="Yamada Y."/>
            <person name="Muto A."/>
            <person name="Inokuchi H."/>
            <person name="Ikemura T."/>
            <person name="Matsumoto T."/>
            <person name="Sasaki T."/>
            <person name="Itoh T."/>
        </authorList>
    </citation>
    <scope>NUCLEOTIDE SEQUENCE [LARGE SCALE GENOMIC DNA]</scope>
    <source>
        <strain evidence="2">cv. Nipponbare</strain>
    </source>
</reference>
<dbReference type="Proteomes" id="UP000059680">
    <property type="component" value="Chromosome 10"/>
</dbReference>
<dbReference type="InParanoid" id="A0A0P0XU39"/>
<accession>A0A0P0XU39</accession>
<name>A0A0P0XU39_ORYSJ</name>